<evidence type="ECO:0000259" key="1">
    <source>
        <dbReference type="Pfam" id="PF13421"/>
    </source>
</evidence>
<accession>A0A4S3KNG0</accession>
<sequence>MALTRQVISTLKDDGTDIMGPDILGFHYPDASIVSGSLLTVEANHFAVLKSRGAVLAVYDTGQYPVQTPDKPLLGGFVTGFFGGNSPWQYEVLYVNRAKLLVRNTGVATSAEMAEMTYTVDYYIHVDSKDDALKLTTHMPFGGHYIKAEEVASYAGPVVEQAINQVIQVTPMEHINEHIHEIVELVKEHMSAFLAVYGITLNDAKVLVLPKDERMRELISLRAFGLSEIEAVRYYTALKMAEKGLVSAPNAACGTPFQIGGATMGTYPIPSGDASAPLTGKP</sequence>
<reference evidence="2 3" key="1">
    <citation type="submission" date="2017-02" db="EMBL/GenBank/DDBJ databases">
        <title>Whole genome sequencing of Metallibacterium scheffleri DSM 24874 (T).</title>
        <authorList>
            <person name="Kumar S."/>
            <person name="Patil P."/>
            <person name="Patil P.B."/>
        </authorList>
    </citation>
    <scope>NUCLEOTIDE SEQUENCE [LARGE SCALE GENOMIC DNA]</scope>
    <source>
        <strain evidence="2 3">DSM 24874</strain>
    </source>
</reference>
<dbReference type="AlphaFoldDB" id="A0A4S3KNG0"/>
<protein>
    <recommendedName>
        <fullName evidence="1">SPFH domain-containing protein</fullName>
    </recommendedName>
</protein>
<feature type="domain" description="SPFH" evidence="1">
    <location>
        <begin position="30"/>
        <end position="211"/>
    </location>
</feature>
<name>A0A4S3KNG0_9GAMM</name>
<gene>
    <name evidence="2" type="ORF">B1806_09125</name>
</gene>
<dbReference type="RefSeq" id="WP_081128864.1">
    <property type="nucleotide sequence ID" value="NZ_DAHXOC010000071.1"/>
</dbReference>
<organism evidence="2 3">
    <name type="scientific">Metallibacterium scheffleri</name>
    <dbReference type="NCBI Taxonomy" id="993689"/>
    <lineage>
        <taxon>Bacteria</taxon>
        <taxon>Pseudomonadati</taxon>
        <taxon>Pseudomonadota</taxon>
        <taxon>Gammaproteobacteria</taxon>
        <taxon>Lysobacterales</taxon>
        <taxon>Rhodanobacteraceae</taxon>
        <taxon>Metallibacterium</taxon>
    </lineage>
</organism>
<evidence type="ECO:0000313" key="3">
    <source>
        <dbReference type="Proteomes" id="UP000307749"/>
    </source>
</evidence>
<dbReference type="Pfam" id="PF13421">
    <property type="entry name" value="Band_7_1"/>
    <property type="match status" value="1"/>
</dbReference>
<evidence type="ECO:0000313" key="2">
    <source>
        <dbReference type="EMBL" id="THD10376.1"/>
    </source>
</evidence>
<dbReference type="Proteomes" id="UP000307749">
    <property type="component" value="Unassembled WGS sequence"/>
</dbReference>
<dbReference type="InterPro" id="IPR033880">
    <property type="entry name" value="SPFH_YdjI"/>
</dbReference>
<proteinExistence type="predicted"/>
<comment type="caution">
    <text evidence="2">The sequence shown here is derived from an EMBL/GenBank/DDBJ whole genome shotgun (WGS) entry which is preliminary data.</text>
</comment>
<dbReference type="OrthoDB" id="9764015at2"/>
<dbReference type="EMBL" id="MWQO01000029">
    <property type="protein sequence ID" value="THD10376.1"/>
    <property type="molecule type" value="Genomic_DNA"/>
</dbReference>
<keyword evidence="3" id="KW-1185">Reference proteome</keyword>